<dbReference type="AlphaFoldDB" id="A0A1C3XMT1"/>
<dbReference type="EMBL" id="FMAE01000078">
    <property type="protein sequence ID" value="SCB53591.1"/>
    <property type="molecule type" value="Genomic_DNA"/>
</dbReference>
<sequence length="132" mass="14667">MAQIKTAPVRDLLLQAHATGEPDGFFAPVADGSGVALDPAEALASGASRHVGIMLGTNANEMNYWAMYDSKFRNPFVEDTDLGAKIDVFSMLPSIRDTSEEKREEVKRKLMSTYEKVLGTIKEQSKRRWLMT</sequence>
<dbReference type="Gene3D" id="3.40.50.1820">
    <property type="entry name" value="alpha/beta hydrolase"/>
    <property type="match status" value="1"/>
</dbReference>
<reference evidence="1 2" key="1">
    <citation type="submission" date="2016-08" db="EMBL/GenBank/DDBJ databases">
        <authorList>
            <person name="Seilhamer J.J."/>
        </authorList>
    </citation>
    <scope>NUCLEOTIDE SEQUENCE [LARGE SCALE GENOMIC DNA]</scope>
    <source>
        <strain evidence="1 2">CCBAU 10071</strain>
    </source>
</reference>
<name>A0A1C3XMT1_9BRAD</name>
<evidence type="ECO:0000313" key="1">
    <source>
        <dbReference type="EMBL" id="SCB53591.1"/>
    </source>
</evidence>
<dbReference type="Proteomes" id="UP000183174">
    <property type="component" value="Unassembled WGS sequence"/>
</dbReference>
<evidence type="ECO:0000313" key="2">
    <source>
        <dbReference type="Proteomes" id="UP000183174"/>
    </source>
</evidence>
<accession>A0A1C3XMT1</accession>
<gene>
    <name evidence="1" type="ORF">GA0061099_10782</name>
</gene>
<proteinExistence type="predicted"/>
<dbReference type="InterPro" id="IPR029058">
    <property type="entry name" value="AB_hydrolase_fold"/>
</dbReference>
<organism evidence="1 2">
    <name type="scientific">Bradyrhizobium yuanmingense</name>
    <dbReference type="NCBI Taxonomy" id="108015"/>
    <lineage>
        <taxon>Bacteria</taxon>
        <taxon>Pseudomonadati</taxon>
        <taxon>Pseudomonadota</taxon>
        <taxon>Alphaproteobacteria</taxon>
        <taxon>Hyphomicrobiales</taxon>
        <taxon>Nitrobacteraceae</taxon>
        <taxon>Bradyrhizobium</taxon>
    </lineage>
</organism>
<protein>
    <submittedName>
        <fullName evidence="1">Carboxylesterase family protein</fullName>
    </submittedName>
</protein>
<dbReference type="RefSeq" id="WP_157786123.1">
    <property type="nucleotide sequence ID" value="NZ_FMAE01000078.1"/>
</dbReference>